<reference evidence="4 5" key="1">
    <citation type="submission" date="2021-10" db="EMBL/GenBank/DDBJ databases">
        <authorList>
            <person name="Chen M."/>
        </authorList>
    </citation>
    <scope>NUCLEOTIDE SEQUENCE [LARGE SCALE GENOMIC DNA]</scope>
    <source>
        <strain evidence="4 5">H3-26</strain>
    </source>
</reference>
<sequence length="165" mass="18511">MLVELISENQYESLIDLLLELHCYYSESSTPYRSVVREHLLKNILAPVSPLQLVVAINGDGVVVGFAAISLTYSLVEPSPEKNRQVQLKEIYVLSAQRGHGIGKAIFAWIARYAMDNGCCRIDWPVKSTNAKGISFYESLGAELVVERLSYRLSETSLRELAYKL</sequence>
<dbReference type="RefSeq" id="WP_226763727.1">
    <property type="nucleotide sequence ID" value="NZ_JAJAWG010000003.1"/>
</dbReference>
<dbReference type="CDD" id="cd04301">
    <property type="entry name" value="NAT_SF"/>
    <property type="match status" value="1"/>
</dbReference>
<dbReference type="PROSITE" id="PS51186">
    <property type="entry name" value="GNAT"/>
    <property type="match status" value="1"/>
</dbReference>
<evidence type="ECO:0000256" key="1">
    <source>
        <dbReference type="ARBA" id="ARBA00022679"/>
    </source>
</evidence>
<proteinExistence type="predicted"/>
<keyword evidence="1" id="KW-0808">Transferase</keyword>
<evidence type="ECO:0000256" key="2">
    <source>
        <dbReference type="ARBA" id="ARBA00023315"/>
    </source>
</evidence>
<dbReference type="Gene3D" id="3.40.630.30">
    <property type="match status" value="1"/>
</dbReference>
<dbReference type="PANTHER" id="PTHR10545">
    <property type="entry name" value="DIAMINE N-ACETYLTRANSFERASE"/>
    <property type="match status" value="1"/>
</dbReference>
<dbReference type="InterPro" id="IPR051016">
    <property type="entry name" value="Diverse_Substrate_AcTransf"/>
</dbReference>
<keyword evidence="5" id="KW-1185">Reference proteome</keyword>
<dbReference type="SUPFAM" id="SSF55729">
    <property type="entry name" value="Acyl-CoA N-acyltransferases (Nat)"/>
    <property type="match status" value="1"/>
</dbReference>
<dbReference type="Proteomes" id="UP001198034">
    <property type="component" value="Unassembled WGS sequence"/>
</dbReference>
<dbReference type="EMBL" id="JAJAWG010000003">
    <property type="protein sequence ID" value="MCB5195943.1"/>
    <property type="molecule type" value="Genomic_DNA"/>
</dbReference>
<protein>
    <submittedName>
        <fullName evidence="4">GNAT family N-acetyltransferase</fullName>
    </submittedName>
</protein>
<name>A0ABS8BJP3_9NEIS</name>
<gene>
    <name evidence="4" type="ORF">LG219_06530</name>
</gene>
<evidence type="ECO:0000259" key="3">
    <source>
        <dbReference type="PROSITE" id="PS51186"/>
    </source>
</evidence>
<dbReference type="PANTHER" id="PTHR10545:SF29">
    <property type="entry name" value="GH14572P-RELATED"/>
    <property type="match status" value="1"/>
</dbReference>
<dbReference type="InterPro" id="IPR016181">
    <property type="entry name" value="Acyl_CoA_acyltransferase"/>
</dbReference>
<evidence type="ECO:0000313" key="5">
    <source>
        <dbReference type="Proteomes" id="UP001198034"/>
    </source>
</evidence>
<accession>A0ABS8BJP3</accession>
<feature type="domain" description="N-acetyltransferase" evidence="3">
    <location>
        <begin position="1"/>
        <end position="165"/>
    </location>
</feature>
<keyword evidence="2" id="KW-0012">Acyltransferase</keyword>
<dbReference type="Pfam" id="PF00583">
    <property type="entry name" value="Acetyltransf_1"/>
    <property type="match status" value="1"/>
</dbReference>
<dbReference type="InterPro" id="IPR000182">
    <property type="entry name" value="GNAT_dom"/>
</dbReference>
<comment type="caution">
    <text evidence="4">The sequence shown here is derived from an EMBL/GenBank/DDBJ whole genome shotgun (WGS) entry which is preliminary data.</text>
</comment>
<evidence type="ECO:0000313" key="4">
    <source>
        <dbReference type="EMBL" id="MCB5195943.1"/>
    </source>
</evidence>
<organism evidence="4 5">
    <name type="scientific">Deefgea salmonis</name>
    <dbReference type="NCBI Taxonomy" id="2875502"/>
    <lineage>
        <taxon>Bacteria</taxon>
        <taxon>Pseudomonadati</taxon>
        <taxon>Pseudomonadota</taxon>
        <taxon>Betaproteobacteria</taxon>
        <taxon>Neisseriales</taxon>
        <taxon>Chitinibacteraceae</taxon>
        <taxon>Deefgea</taxon>
    </lineage>
</organism>